<dbReference type="InterPro" id="IPR000086">
    <property type="entry name" value="NUDIX_hydrolase_dom"/>
</dbReference>
<dbReference type="GO" id="GO:0005829">
    <property type="term" value="C:cytosol"/>
    <property type="evidence" value="ECO:0007669"/>
    <property type="project" value="TreeGrafter"/>
</dbReference>
<gene>
    <name evidence="3" type="ORF">N7532_002743</name>
</gene>
<keyword evidence="4" id="KW-1185">Reference proteome</keyword>
<organism evidence="3 4">
    <name type="scientific">Penicillium argentinense</name>
    <dbReference type="NCBI Taxonomy" id="1131581"/>
    <lineage>
        <taxon>Eukaryota</taxon>
        <taxon>Fungi</taxon>
        <taxon>Dikarya</taxon>
        <taxon>Ascomycota</taxon>
        <taxon>Pezizomycotina</taxon>
        <taxon>Eurotiomycetes</taxon>
        <taxon>Eurotiomycetidae</taxon>
        <taxon>Eurotiales</taxon>
        <taxon>Aspergillaceae</taxon>
        <taxon>Penicillium</taxon>
    </lineage>
</organism>
<comment type="caution">
    <text evidence="3">The sequence shown here is derived from an EMBL/GenBank/DDBJ whole genome shotgun (WGS) entry which is preliminary data.</text>
</comment>
<dbReference type="GO" id="GO:0005634">
    <property type="term" value="C:nucleus"/>
    <property type="evidence" value="ECO:0007669"/>
    <property type="project" value="TreeGrafter"/>
</dbReference>
<dbReference type="Proteomes" id="UP001149074">
    <property type="component" value="Unassembled WGS sequence"/>
</dbReference>
<evidence type="ECO:0000256" key="1">
    <source>
        <dbReference type="ARBA" id="ARBA00022801"/>
    </source>
</evidence>
<dbReference type="InterPro" id="IPR015797">
    <property type="entry name" value="NUDIX_hydrolase-like_dom_sf"/>
</dbReference>
<keyword evidence="1" id="KW-0378">Hydrolase</keyword>
<dbReference type="GeneID" id="81354216"/>
<dbReference type="PANTHER" id="PTHR11839">
    <property type="entry name" value="UDP/ADP-SUGAR PYROPHOSPHATASE"/>
    <property type="match status" value="1"/>
</dbReference>
<accession>A0A9W9KLR4</accession>
<dbReference type="Gene3D" id="3.90.79.10">
    <property type="entry name" value="Nucleoside Triphosphate Pyrophosphohydrolase"/>
    <property type="match status" value="1"/>
</dbReference>
<dbReference type="GO" id="GO:0047631">
    <property type="term" value="F:ADP-ribose diphosphatase activity"/>
    <property type="evidence" value="ECO:0007669"/>
    <property type="project" value="TreeGrafter"/>
</dbReference>
<dbReference type="CDD" id="cd18888">
    <property type="entry name" value="NUDIX_ADPRase_Nudt5"/>
    <property type="match status" value="1"/>
</dbReference>
<evidence type="ECO:0000259" key="2">
    <source>
        <dbReference type="PROSITE" id="PS51462"/>
    </source>
</evidence>
<sequence>MSHLRSKVFHQEPLVCARPTSYLSTPHQNQDPSEASWKRLVKTTYVDPNGVERTWESAERMTRPADSLVDGVGIVAILEKPSGQELLLQKQYRPPLNQVVIETPAGMVDAGETVQQCAVRELREETGYVGVATKKSFIMYNDPGFCSTNFNMVHVKVDMSLQENQNPKPDLEENEFIDCFTLPLDSLYDELQKLEAEGYAIDSRVGAIAEGIEIAKSMKF</sequence>
<dbReference type="RefSeq" id="XP_056478209.1">
    <property type="nucleotide sequence ID" value="XM_056615237.1"/>
</dbReference>
<proteinExistence type="predicted"/>
<feature type="domain" description="Nudix hydrolase" evidence="2">
    <location>
        <begin position="67"/>
        <end position="207"/>
    </location>
</feature>
<dbReference type="GO" id="GO:0019693">
    <property type="term" value="P:ribose phosphate metabolic process"/>
    <property type="evidence" value="ECO:0007669"/>
    <property type="project" value="TreeGrafter"/>
</dbReference>
<dbReference type="PANTHER" id="PTHR11839:SF1">
    <property type="entry name" value="ADP-SUGAR PYROPHOSPHATASE"/>
    <property type="match status" value="1"/>
</dbReference>
<reference evidence="3" key="2">
    <citation type="journal article" date="2023" name="IMA Fungus">
        <title>Comparative genomic study of the Penicillium genus elucidates a diverse pangenome and 15 lateral gene transfer events.</title>
        <authorList>
            <person name="Petersen C."/>
            <person name="Sorensen T."/>
            <person name="Nielsen M.R."/>
            <person name="Sondergaard T.E."/>
            <person name="Sorensen J.L."/>
            <person name="Fitzpatrick D.A."/>
            <person name="Frisvad J.C."/>
            <person name="Nielsen K.L."/>
        </authorList>
    </citation>
    <scope>NUCLEOTIDE SEQUENCE</scope>
    <source>
        <strain evidence="3">IBT 30761</strain>
    </source>
</reference>
<dbReference type="EMBL" id="JAPQKI010000003">
    <property type="protein sequence ID" value="KAJ5110098.1"/>
    <property type="molecule type" value="Genomic_DNA"/>
</dbReference>
<protein>
    <recommendedName>
        <fullName evidence="2">Nudix hydrolase domain-containing protein</fullName>
    </recommendedName>
</protein>
<dbReference type="AlphaFoldDB" id="A0A9W9KLR4"/>
<name>A0A9W9KLR4_9EURO</name>
<dbReference type="SUPFAM" id="SSF55811">
    <property type="entry name" value="Nudix"/>
    <property type="match status" value="1"/>
</dbReference>
<dbReference type="OrthoDB" id="10249920at2759"/>
<evidence type="ECO:0000313" key="4">
    <source>
        <dbReference type="Proteomes" id="UP001149074"/>
    </source>
</evidence>
<dbReference type="FunFam" id="3.90.79.10:FF:000016">
    <property type="entry name" value="ADP-sugar pyrophosphatase isoform X1"/>
    <property type="match status" value="1"/>
</dbReference>
<dbReference type="Pfam" id="PF00293">
    <property type="entry name" value="NUDIX"/>
    <property type="match status" value="1"/>
</dbReference>
<dbReference type="PROSITE" id="PS00893">
    <property type="entry name" value="NUDIX_BOX"/>
    <property type="match status" value="1"/>
</dbReference>
<dbReference type="PROSITE" id="PS51462">
    <property type="entry name" value="NUDIX"/>
    <property type="match status" value="1"/>
</dbReference>
<reference evidence="3" key="1">
    <citation type="submission" date="2022-11" db="EMBL/GenBank/DDBJ databases">
        <authorList>
            <person name="Petersen C."/>
        </authorList>
    </citation>
    <scope>NUCLEOTIDE SEQUENCE</scope>
    <source>
        <strain evidence="3">IBT 30761</strain>
    </source>
</reference>
<evidence type="ECO:0000313" key="3">
    <source>
        <dbReference type="EMBL" id="KAJ5110098.1"/>
    </source>
</evidence>
<dbReference type="GO" id="GO:0006753">
    <property type="term" value="P:nucleoside phosphate metabolic process"/>
    <property type="evidence" value="ECO:0007669"/>
    <property type="project" value="TreeGrafter"/>
</dbReference>
<dbReference type="InterPro" id="IPR020084">
    <property type="entry name" value="NUDIX_hydrolase_CS"/>
</dbReference>